<dbReference type="GO" id="GO:0008429">
    <property type="term" value="F:phosphatidylethanolamine binding"/>
    <property type="evidence" value="ECO:0007669"/>
    <property type="project" value="TreeGrafter"/>
</dbReference>
<feature type="non-terminal residue" evidence="2">
    <location>
        <position position="86"/>
    </location>
</feature>
<dbReference type="InterPro" id="IPR000008">
    <property type="entry name" value="C2_dom"/>
</dbReference>
<keyword evidence="3" id="KW-1185">Reference proteome</keyword>
<gene>
    <name evidence="2" type="ORF">GDO81_027831</name>
</gene>
<accession>A0AAV6YLD0</accession>
<dbReference type="GO" id="GO:0005789">
    <property type="term" value="C:endoplasmic reticulum membrane"/>
    <property type="evidence" value="ECO:0007669"/>
    <property type="project" value="TreeGrafter"/>
</dbReference>
<dbReference type="InterPro" id="IPR051634">
    <property type="entry name" value="Extended_Synaptotagmin"/>
</dbReference>
<feature type="domain" description="C2" evidence="1">
    <location>
        <begin position="1"/>
        <end position="86"/>
    </location>
</feature>
<dbReference type="InterPro" id="IPR035892">
    <property type="entry name" value="C2_domain_sf"/>
</dbReference>
<dbReference type="GO" id="GO:0035091">
    <property type="term" value="F:phosphatidylinositol binding"/>
    <property type="evidence" value="ECO:0007669"/>
    <property type="project" value="TreeGrafter"/>
</dbReference>
<dbReference type="PANTHER" id="PTHR45761:SF4">
    <property type="entry name" value="EXTENDED SYNAPTOTAGMIN-3"/>
    <property type="match status" value="1"/>
</dbReference>
<name>A0AAV6YLD0_ENGPU</name>
<evidence type="ECO:0000259" key="1">
    <source>
        <dbReference type="PROSITE" id="PS50004"/>
    </source>
</evidence>
<dbReference type="Proteomes" id="UP000824782">
    <property type="component" value="Unassembled WGS sequence"/>
</dbReference>
<sequence>MVIVYLDSAGGLPRNHFEYSNNEYSARKQRYAAYPKCEKEPSSYVIMSVGKKSVKSKTSSNTKDPVWEQAFAFFIQDVHMQHLHVE</sequence>
<evidence type="ECO:0000313" key="3">
    <source>
        <dbReference type="Proteomes" id="UP000824782"/>
    </source>
</evidence>
<dbReference type="Pfam" id="PF00168">
    <property type="entry name" value="C2"/>
    <property type="match status" value="1"/>
</dbReference>
<dbReference type="AlphaFoldDB" id="A0AAV6YLD0"/>
<dbReference type="PROSITE" id="PS50004">
    <property type="entry name" value="C2"/>
    <property type="match status" value="1"/>
</dbReference>
<dbReference type="EMBL" id="WNYA01058141">
    <property type="protein sequence ID" value="KAG8535760.1"/>
    <property type="molecule type" value="Genomic_DNA"/>
</dbReference>
<comment type="caution">
    <text evidence="2">The sequence shown here is derived from an EMBL/GenBank/DDBJ whole genome shotgun (WGS) entry which is preliminary data.</text>
</comment>
<dbReference type="Gene3D" id="2.60.40.150">
    <property type="entry name" value="C2 domain"/>
    <property type="match status" value="1"/>
</dbReference>
<protein>
    <recommendedName>
        <fullName evidence="1">C2 domain-containing protein</fullName>
    </recommendedName>
</protein>
<dbReference type="PANTHER" id="PTHR45761">
    <property type="entry name" value="EXTENDED SYNAPTOTAGMIN-LIKE PROTEIN 2, ISOFORM C"/>
    <property type="match status" value="1"/>
</dbReference>
<dbReference type="GO" id="GO:0005544">
    <property type="term" value="F:calcium-dependent phospholipid binding"/>
    <property type="evidence" value="ECO:0007669"/>
    <property type="project" value="TreeGrafter"/>
</dbReference>
<reference evidence="2" key="1">
    <citation type="thesis" date="2020" institute="ProQuest LLC" country="789 East Eisenhower Parkway, Ann Arbor, MI, USA">
        <title>Comparative Genomics and Chromosome Evolution.</title>
        <authorList>
            <person name="Mudd A.B."/>
        </authorList>
    </citation>
    <scope>NUCLEOTIDE SEQUENCE</scope>
    <source>
        <strain evidence="2">237g6f4</strain>
        <tissue evidence="2">Blood</tissue>
    </source>
</reference>
<organism evidence="2 3">
    <name type="scientific">Engystomops pustulosus</name>
    <name type="common">Tungara frog</name>
    <name type="synonym">Physalaemus pustulosus</name>
    <dbReference type="NCBI Taxonomy" id="76066"/>
    <lineage>
        <taxon>Eukaryota</taxon>
        <taxon>Metazoa</taxon>
        <taxon>Chordata</taxon>
        <taxon>Craniata</taxon>
        <taxon>Vertebrata</taxon>
        <taxon>Euteleostomi</taxon>
        <taxon>Amphibia</taxon>
        <taxon>Batrachia</taxon>
        <taxon>Anura</taxon>
        <taxon>Neobatrachia</taxon>
        <taxon>Hyloidea</taxon>
        <taxon>Leptodactylidae</taxon>
        <taxon>Leiuperinae</taxon>
        <taxon>Engystomops</taxon>
    </lineage>
</organism>
<dbReference type="GO" id="GO:0005509">
    <property type="term" value="F:calcium ion binding"/>
    <property type="evidence" value="ECO:0007669"/>
    <property type="project" value="TreeGrafter"/>
</dbReference>
<dbReference type="GO" id="GO:0031210">
    <property type="term" value="F:phosphatidylcholine binding"/>
    <property type="evidence" value="ECO:0007669"/>
    <property type="project" value="TreeGrafter"/>
</dbReference>
<proteinExistence type="predicted"/>
<evidence type="ECO:0000313" key="2">
    <source>
        <dbReference type="EMBL" id="KAG8535760.1"/>
    </source>
</evidence>
<dbReference type="SUPFAM" id="SSF49562">
    <property type="entry name" value="C2 domain (Calcium/lipid-binding domain, CaLB)"/>
    <property type="match status" value="1"/>
</dbReference>